<dbReference type="SUPFAM" id="SSF81593">
    <property type="entry name" value="Nucleotidyltransferase substrate binding subunit/domain"/>
    <property type="match status" value="1"/>
</dbReference>
<proteinExistence type="predicted"/>
<dbReference type="KEGG" id="nli:G3M70_15840"/>
<sequence>MSDLQEDVPLPVLLGHLKWNLQRFREMLDQEATPYFRDAALQRFEFTMSSVLKCIAAASGQKENAGPENLLDHALKENWLPEGTDTGDILNSIESLKPESRAETSDTVYKKLAGYYESFEKLHLKLQ</sequence>
<evidence type="ECO:0008006" key="3">
    <source>
        <dbReference type="Google" id="ProtNLM"/>
    </source>
</evidence>
<dbReference type="Proteomes" id="UP000594688">
    <property type="component" value="Chromosome"/>
</dbReference>
<dbReference type="AlphaFoldDB" id="A0A7T0BYF4"/>
<gene>
    <name evidence="1" type="ORF">G3M70_15840</name>
</gene>
<dbReference type="EMBL" id="CP048685">
    <property type="protein sequence ID" value="QPJ63265.1"/>
    <property type="molecule type" value="Genomic_DNA"/>
</dbReference>
<protein>
    <recommendedName>
        <fullName evidence="3">DUF86 domain-containing protein</fullName>
    </recommendedName>
</protein>
<organism evidence="1 2">
    <name type="scientific">Candidatus Nitronauta litoralis</name>
    <dbReference type="NCBI Taxonomy" id="2705533"/>
    <lineage>
        <taxon>Bacteria</taxon>
        <taxon>Pseudomonadati</taxon>
        <taxon>Nitrospinota/Tectimicrobiota group</taxon>
        <taxon>Nitrospinota</taxon>
        <taxon>Nitrospinia</taxon>
        <taxon>Nitrospinales</taxon>
        <taxon>Nitrospinaceae</taxon>
        <taxon>Candidatus Nitronauta</taxon>
    </lineage>
</organism>
<reference evidence="1 2" key="1">
    <citation type="submission" date="2020-02" db="EMBL/GenBank/DDBJ databases">
        <title>Genomic and physiological characterization of two novel Nitrospinaceae genera.</title>
        <authorList>
            <person name="Mueller A.J."/>
            <person name="Jung M.-Y."/>
            <person name="Strachan C.R."/>
            <person name="Herbold C.W."/>
            <person name="Kirkegaard R.H."/>
            <person name="Daims H."/>
        </authorList>
    </citation>
    <scope>NUCLEOTIDE SEQUENCE [LARGE SCALE GENOMIC DNA]</scope>
    <source>
        <strain evidence="1">EB</strain>
    </source>
</reference>
<accession>A0A7T0BYF4</accession>
<evidence type="ECO:0000313" key="1">
    <source>
        <dbReference type="EMBL" id="QPJ63265.1"/>
    </source>
</evidence>
<name>A0A7T0BYF4_9BACT</name>
<evidence type="ECO:0000313" key="2">
    <source>
        <dbReference type="Proteomes" id="UP000594688"/>
    </source>
</evidence>
<dbReference type="Gene3D" id="1.20.120.330">
    <property type="entry name" value="Nucleotidyltransferases domain 2"/>
    <property type="match status" value="1"/>
</dbReference>